<evidence type="ECO:0000256" key="7">
    <source>
        <dbReference type="RuleBase" id="RU004075"/>
    </source>
</evidence>
<evidence type="ECO:0000259" key="9">
    <source>
        <dbReference type="Pfam" id="PF00266"/>
    </source>
</evidence>
<dbReference type="EMBL" id="OD006166">
    <property type="protein sequence ID" value="CAD7412612.1"/>
    <property type="molecule type" value="Genomic_DNA"/>
</dbReference>
<dbReference type="EC" id="2.6.1.44" evidence="4"/>
<dbReference type="GO" id="GO:0019265">
    <property type="term" value="P:glycine biosynthetic process, by transamination of glyoxylate"/>
    <property type="evidence" value="ECO:0007669"/>
    <property type="project" value="TreeGrafter"/>
</dbReference>
<comment type="similarity">
    <text evidence="2 4 7">Belongs to the class-V pyridoxal-phosphate-dependent aminotransferase family.</text>
</comment>
<dbReference type="InterPro" id="IPR024169">
    <property type="entry name" value="SP_NH2Trfase/AEP_transaminase"/>
</dbReference>
<evidence type="ECO:0000256" key="8">
    <source>
        <dbReference type="RuleBase" id="RU004504"/>
    </source>
</evidence>
<comment type="cofactor">
    <cofactor evidence="1 4 6 8">
        <name>pyridoxal 5'-phosphate</name>
        <dbReference type="ChEBI" id="CHEBI:597326"/>
    </cofactor>
</comment>
<evidence type="ECO:0000256" key="3">
    <source>
        <dbReference type="ARBA" id="ARBA00022898"/>
    </source>
</evidence>
<evidence type="ECO:0000256" key="5">
    <source>
        <dbReference type="PIRSR" id="PIRSR000524-1"/>
    </source>
</evidence>
<reference evidence="10" key="1">
    <citation type="submission" date="2020-11" db="EMBL/GenBank/DDBJ databases">
        <authorList>
            <person name="Tran Van P."/>
        </authorList>
    </citation>
    <scope>NUCLEOTIDE SEQUENCE</scope>
</reference>
<accession>A0A7R9DDB3</accession>
<dbReference type="AlphaFoldDB" id="A0A7R9DDB3"/>
<dbReference type="InterPro" id="IPR020578">
    <property type="entry name" value="Aminotrans_V_PyrdxlP_BS"/>
</dbReference>
<evidence type="ECO:0000256" key="4">
    <source>
        <dbReference type="PIRNR" id="PIRNR000524"/>
    </source>
</evidence>
<organism evidence="10">
    <name type="scientific">Timema poppense</name>
    <name type="common">Walking stick</name>
    <dbReference type="NCBI Taxonomy" id="170557"/>
    <lineage>
        <taxon>Eukaryota</taxon>
        <taxon>Metazoa</taxon>
        <taxon>Ecdysozoa</taxon>
        <taxon>Arthropoda</taxon>
        <taxon>Hexapoda</taxon>
        <taxon>Insecta</taxon>
        <taxon>Pterygota</taxon>
        <taxon>Neoptera</taxon>
        <taxon>Polyneoptera</taxon>
        <taxon>Phasmatodea</taxon>
        <taxon>Timematodea</taxon>
        <taxon>Timematoidea</taxon>
        <taxon>Timematidae</taxon>
        <taxon>Timema</taxon>
    </lineage>
</organism>
<dbReference type="InterPro" id="IPR015422">
    <property type="entry name" value="PyrdxlP-dep_Trfase_small"/>
</dbReference>
<dbReference type="SUPFAM" id="SSF53383">
    <property type="entry name" value="PLP-dependent transferases"/>
    <property type="match status" value="1"/>
</dbReference>
<dbReference type="GO" id="GO:0005777">
    <property type="term" value="C:peroxisome"/>
    <property type="evidence" value="ECO:0007669"/>
    <property type="project" value="TreeGrafter"/>
</dbReference>
<dbReference type="InterPro" id="IPR015421">
    <property type="entry name" value="PyrdxlP-dep_Trfase_major"/>
</dbReference>
<name>A0A7R9DDB3_TIMPO</name>
<dbReference type="PANTHER" id="PTHR21152:SF40">
    <property type="entry name" value="ALANINE--GLYOXYLATE AMINOTRANSFERASE"/>
    <property type="match status" value="1"/>
</dbReference>
<gene>
    <name evidence="10" type="ORF">TPSB3V08_LOCUS8523</name>
</gene>
<dbReference type="PROSITE" id="PS00595">
    <property type="entry name" value="AA_TRANSFER_CLASS_5"/>
    <property type="match status" value="1"/>
</dbReference>
<proteinExistence type="inferred from homology"/>
<feature type="domain" description="Aminotransferase class V" evidence="9">
    <location>
        <begin position="50"/>
        <end position="301"/>
    </location>
</feature>
<dbReference type="GO" id="GO:0008453">
    <property type="term" value="F:alanine-glyoxylate transaminase activity"/>
    <property type="evidence" value="ECO:0007669"/>
    <property type="project" value="UniProtKB-EC"/>
</dbReference>
<protein>
    <recommendedName>
        <fullName evidence="4">Alanine--glyoxylate aminotransferase</fullName>
        <ecNumber evidence="4">2.6.1.44</ecNumber>
    </recommendedName>
</protein>
<dbReference type="Gene3D" id="3.40.640.10">
    <property type="entry name" value="Type I PLP-dependent aspartate aminotransferase-like (Major domain)"/>
    <property type="match status" value="1"/>
</dbReference>
<dbReference type="Gene3D" id="3.90.1150.10">
    <property type="entry name" value="Aspartate Aminotransferase, domain 1"/>
    <property type="match status" value="1"/>
</dbReference>
<sequence>MLTVSCELSVTTKEAMGATEPKVFAFKGPLKADFTIVSLLSFRVDKPLDHIVTPSGADVRILEKNPGENFCLRILEGALARHRPVLLFLVQGESSTGVYQPLQGVGPLCRRYDCLLVVDTVASLGGVSVQTDQWKIDVIYSGSQKVLGSPAGLAPISFNSRALSKIESRKTPVSVFYWDVKHLSNYWACSGEPRKYHHTISSTLVSALREGLAIIAEEGLERCTARHSACAKRLHNGLRGLGLELFVEKEDARLPTITTVRVPANLDLKVLQDYAMKNYAVEIAGGLGPTAGQVFRIGLMGYNATTDKVDLALKAVGEGLQHARKLKQNSKL</sequence>
<dbReference type="PIRSF" id="PIRSF000524">
    <property type="entry name" value="SPT"/>
    <property type="match status" value="1"/>
</dbReference>
<feature type="binding site" evidence="5">
    <location>
        <position position="296"/>
    </location>
    <ligand>
        <name>substrate</name>
    </ligand>
</feature>
<comment type="catalytic activity">
    <reaction evidence="4">
        <text>glyoxylate + L-alanine = glycine + pyruvate</text>
        <dbReference type="Rhea" id="RHEA:24248"/>
        <dbReference type="ChEBI" id="CHEBI:15361"/>
        <dbReference type="ChEBI" id="CHEBI:36655"/>
        <dbReference type="ChEBI" id="CHEBI:57305"/>
        <dbReference type="ChEBI" id="CHEBI:57972"/>
        <dbReference type="EC" id="2.6.1.44"/>
    </reaction>
</comment>
<evidence type="ECO:0000313" key="10">
    <source>
        <dbReference type="EMBL" id="CAD7412612.1"/>
    </source>
</evidence>
<dbReference type="InterPro" id="IPR015424">
    <property type="entry name" value="PyrdxlP-dep_Trfase"/>
</dbReference>
<dbReference type="PANTHER" id="PTHR21152">
    <property type="entry name" value="AMINOTRANSFERASE CLASS V"/>
    <property type="match status" value="1"/>
</dbReference>
<keyword evidence="3 4" id="KW-0663">Pyridoxal phosphate</keyword>
<dbReference type="Pfam" id="PF00266">
    <property type="entry name" value="Aminotran_5"/>
    <property type="match status" value="1"/>
</dbReference>
<evidence type="ECO:0000256" key="6">
    <source>
        <dbReference type="PIRSR" id="PIRSR000524-50"/>
    </source>
</evidence>
<evidence type="ECO:0000256" key="2">
    <source>
        <dbReference type="ARBA" id="ARBA00009236"/>
    </source>
</evidence>
<evidence type="ECO:0000256" key="1">
    <source>
        <dbReference type="ARBA" id="ARBA00001933"/>
    </source>
</evidence>
<feature type="modified residue" description="N6-(pyridoxal phosphate)lysine" evidence="6">
    <location>
        <position position="145"/>
    </location>
</feature>
<dbReference type="InterPro" id="IPR000192">
    <property type="entry name" value="Aminotrans_V_dom"/>
</dbReference>
<dbReference type="GO" id="GO:0004760">
    <property type="term" value="F:L-serine-pyruvate transaminase activity"/>
    <property type="evidence" value="ECO:0007669"/>
    <property type="project" value="TreeGrafter"/>
</dbReference>